<evidence type="ECO:0000313" key="3">
    <source>
        <dbReference type="Proteomes" id="UP001058533"/>
    </source>
</evidence>
<gene>
    <name evidence="2" type="ORF">NMP03_02755</name>
</gene>
<protein>
    <submittedName>
        <fullName evidence="2">Uncharacterized protein</fullName>
    </submittedName>
</protein>
<evidence type="ECO:0000256" key="1">
    <source>
        <dbReference type="SAM" id="SignalP"/>
    </source>
</evidence>
<feature type="signal peptide" evidence="1">
    <location>
        <begin position="1"/>
        <end position="29"/>
    </location>
</feature>
<name>A0ABY5L877_9SPHN</name>
<accession>A0ABY5L877</accession>
<dbReference type="EMBL" id="CP101740">
    <property type="protein sequence ID" value="UUL83173.1"/>
    <property type="molecule type" value="Genomic_DNA"/>
</dbReference>
<proteinExistence type="predicted"/>
<keyword evidence="1" id="KW-0732">Signal</keyword>
<dbReference type="Proteomes" id="UP001058533">
    <property type="component" value="Chromosome"/>
</dbReference>
<evidence type="ECO:0000313" key="2">
    <source>
        <dbReference type="EMBL" id="UUL83173.1"/>
    </source>
</evidence>
<reference evidence="2" key="1">
    <citation type="submission" date="2022-07" db="EMBL/GenBank/DDBJ databases">
        <title>Sphingomonas sp. nov., a novel bacterium isolated from the north slope of the Mount Everest.</title>
        <authorList>
            <person name="Cui X."/>
            <person name="Liu Y."/>
        </authorList>
    </citation>
    <scope>NUCLEOTIDE SEQUENCE</scope>
    <source>
        <strain evidence="2">S5-59</strain>
    </source>
</reference>
<sequence>MFLGFQVAFVKVACLAVCAAVSMPTFSVAAQTLVANGVAGTWAGSFAQTEWIFEFKREGDVWSGRYMSAKSNKWLPMQSLTVSSRTVRFTLDSRPPVTFSLEVDPTNQTLAGDVNVFGKDLPFSAARRS</sequence>
<keyword evidence="3" id="KW-1185">Reference proteome</keyword>
<organism evidence="2 3">
    <name type="scientific">Sphingomonas qomolangmaensis</name>
    <dbReference type="NCBI Taxonomy" id="2918765"/>
    <lineage>
        <taxon>Bacteria</taxon>
        <taxon>Pseudomonadati</taxon>
        <taxon>Pseudomonadota</taxon>
        <taxon>Alphaproteobacteria</taxon>
        <taxon>Sphingomonadales</taxon>
        <taxon>Sphingomonadaceae</taxon>
        <taxon>Sphingomonas</taxon>
    </lineage>
</organism>
<dbReference type="RefSeq" id="WP_256507017.1">
    <property type="nucleotide sequence ID" value="NZ_CP101740.1"/>
</dbReference>
<feature type="chain" id="PRO_5046289142" evidence="1">
    <location>
        <begin position="30"/>
        <end position="129"/>
    </location>
</feature>